<evidence type="ECO:0000256" key="4">
    <source>
        <dbReference type="PROSITE-ProRule" id="PRU00335"/>
    </source>
</evidence>
<evidence type="ECO:0000256" key="1">
    <source>
        <dbReference type="ARBA" id="ARBA00023015"/>
    </source>
</evidence>
<evidence type="ECO:0000256" key="3">
    <source>
        <dbReference type="ARBA" id="ARBA00023163"/>
    </source>
</evidence>
<proteinExistence type="predicted"/>
<keyword evidence="2 4" id="KW-0238">DNA-binding</keyword>
<organism evidence="6 7">
    <name type="scientific">Natronospira elongata</name>
    <dbReference type="NCBI Taxonomy" id="3110268"/>
    <lineage>
        <taxon>Bacteria</taxon>
        <taxon>Pseudomonadati</taxon>
        <taxon>Pseudomonadota</taxon>
        <taxon>Gammaproteobacteria</taxon>
        <taxon>Natronospirales</taxon>
        <taxon>Natronospiraceae</taxon>
        <taxon>Natronospira</taxon>
    </lineage>
</organism>
<dbReference type="InterPro" id="IPR001647">
    <property type="entry name" value="HTH_TetR"/>
</dbReference>
<dbReference type="Proteomes" id="UP001302316">
    <property type="component" value="Unassembled WGS sequence"/>
</dbReference>
<keyword evidence="7" id="KW-1185">Reference proteome</keyword>
<accession>A0AAP6JGB4</accession>
<dbReference type="Pfam" id="PF17926">
    <property type="entry name" value="TetR_C_21"/>
    <property type="match status" value="1"/>
</dbReference>
<dbReference type="InterPro" id="IPR041467">
    <property type="entry name" value="Sco4008_C"/>
</dbReference>
<name>A0AAP6JGB4_9GAMM</name>
<dbReference type="AlphaFoldDB" id="A0AAP6JGB4"/>
<dbReference type="PANTHER" id="PTHR30055">
    <property type="entry name" value="HTH-TYPE TRANSCRIPTIONAL REGULATOR RUTR"/>
    <property type="match status" value="1"/>
</dbReference>
<dbReference type="EMBL" id="JAYGII010000020">
    <property type="protein sequence ID" value="MEA5446087.1"/>
    <property type="molecule type" value="Genomic_DNA"/>
</dbReference>
<protein>
    <submittedName>
        <fullName evidence="6">TetR/AcrR family transcriptional regulator</fullName>
    </submittedName>
</protein>
<evidence type="ECO:0000259" key="5">
    <source>
        <dbReference type="PROSITE" id="PS50977"/>
    </source>
</evidence>
<feature type="DNA-binding region" description="H-T-H motif" evidence="4">
    <location>
        <begin position="34"/>
        <end position="53"/>
    </location>
</feature>
<dbReference type="PANTHER" id="PTHR30055:SF234">
    <property type="entry name" value="HTH-TYPE TRANSCRIPTIONAL REGULATOR BETI"/>
    <property type="match status" value="1"/>
</dbReference>
<dbReference type="InterPro" id="IPR036271">
    <property type="entry name" value="Tet_transcr_reg_TetR-rel_C_sf"/>
</dbReference>
<evidence type="ECO:0000313" key="6">
    <source>
        <dbReference type="EMBL" id="MEA5446087.1"/>
    </source>
</evidence>
<evidence type="ECO:0000256" key="2">
    <source>
        <dbReference type="ARBA" id="ARBA00023125"/>
    </source>
</evidence>
<dbReference type="SUPFAM" id="SSF48498">
    <property type="entry name" value="Tetracyclin repressor-like, C-terminal domain"/>
    <property type="match status" value="1"/>
</dbReference>
<feature type="domain" description="HTH tetR-type" evidence="5">
    <location>
        <begin position="11"/>
        <end position="71"/>
    </location>
</feature>
<keyword evidence="1" id="KW-0805">Transcription regulation</keyword>
<evidence type="ECO:0000313" key="7">
    <source>
        <dbReference type="Proteomes" id="UP001302316"/>
    </source>
</evidence>
<dbReference type="InterPro" id="IPR050109">
    <property type="entry name" value="HTH-type_TetR-like_transc_reg"/>
</dbReference>
<dbReference type="PRINTS" id="PR00455">
    <property type="entry name" value="HTHTETR"/>
</dbReference>
<dbReference type="GO" id="GO:0000976">
    <property type="term" value="F:transcription cis-regulatory region binding"/>
    <property type="evidence" value="ECO:0007669"/>
    <property type="project" value="TreeGrafter"/>
</dbReference>
<dbReference type="GO" id="GO:0003700">
    <property type="term" value="F:DNA-binding transcription factor activity"/>
    <property type="evidence" value="ECO:0007669"/>
    <property type="project" value="TreeGrafter"/>
</dbReference>
<dbReference type="Pfam" id="PF00440">
    <property type="entry name" value="TetR_N"/>
    <property type="match status" value="1"/>
</dbReference>
<dbReference type="InterPro" id="IPR009057">
    <property type="entry name" value="Homeodomain-like_sf"/>
</dbReference>
<dbReference type="PROSITE" id="PS50977">
    <property type="entry name" value="HTH_TETR_2"/>
    <property type="match status" value="1"/>
</dbReference>
<comment type="caution">
    <text evidence="6">The sequence shown here is derived from an EMBL/GenBank/DDBJ whole genome shotgun (WGS) entry which is preliminary data.</text>
</comment>
<sequence>MNEAVQTRDPELTRETILAAATSLFVRDGVSAVSTSAIAKAAGVTKSLIHHHFGSKAALWEAVKETAFTQYFQEQMTMLEAADTPDPTLLKDSVEAYFRFLKDHPEVVRLFAWTHLEGDAECSEMDQALVGLGAERIRQAQDAGFFRADVNPTHVVATFVMTCSQWFEAKCHHGHWPGMGSDEDFLEDFLKLFLEGLLPRQ</sequence>
<keyword evidence="3" id="KW-0804">Transcription</keyword>
<reference evidence="6 7" key="1">
    <citation type="submission" date="2023-12" db="EMBL/GenBank/DDBJ databases">
        <title>Whole-genome sequencing of halo(alkali)philic microorganisms from hypersaline lakes.</title>
        <authorList>
            <person name="Sorokin D.Y."/>
            <person name="Merkel A.Y."/>
            <person name="Messina E."/>
            <person name="Yakimov M."/>
        </authorList>
    </citation>
    <scope>NUCLEOTIDE SEQUENCE [LARGE SCALE GENOMIC DNA]</scope>
    <source>
        <strain evidence="6 7">AB-CW1</strain>
    </source>
</reference>
<dbReference type="SUPFAM" id="SSF46689">
    <property type="entry name" value="Homeodomain-like"/>
    <property type="match status" value="1"/>
</dbReference>
<dbReference type="RefSeq" id="WP_346052070.1">
    <property type="nucleotide sequence ID" value="NZ_JAYGII010000020.1"/>
</dbReference>
<gene>
    <name evidence="6" type="ORF">VCB98_09670</name>
</gene>
<dbReference type="Gene3D" id="1.10.357.10">
    <property type="entry name" value="Tetracycline Repressor, domain 2"/>
    <property type="match status" value="1"/>
</dbReference>